<dbReference type="AlphaFoldDB" id="A0A0A8ZIW8"/>
<accession>A0A0A8ZIW8</accession>
<organism evidence="1">
    <name type="scientific">Arundo donax</name>
    <name type="common">Giant reed</name>
    <name type="synonym">Donax arundinaceus</name>
    <dbReference type="NCBI Taxonomy" id="35708"/>
    <lineage>
        <taxon>Eukaryota</taxon>
        <taxon>Viridiplantae</taxon>
        <taxon>Streptophyta</taxon>
        <taxon>Embryophyta</taxon>
        <taxon>Tracheophyta</taxon>
        <taxon>Spermatophyta</taxon>
        <taxon>Magnoliopsida</taxon>
        <taxon>Liliopsida</taxon>
        <taxon>Poales</taxon>
        <taxon>Poaceae</taxon>
        <taxon>PACMAD clade</taxon>
        <taxon>Arundinoideae</taxon>
        <taxon>Arundineae</taxon>
        <taxon>Arundo</taxon>
    </lineage>
</organism>
<sequence>MYIPTSAASVNFLPTKFKTIIDIFDLYSNLRMVCGRYCHSLGILNIGHFEE</sequence>
<reference evidence="1" key="2">
    <citation type="journal article" date="2015" name="Data Brief">
        <title>Shoot transcriptome of the giant reed, Arundo donax.</title>
        <authorList>
            <person name="Barrero R.A."/>
            <person name="Guerrero F.D."/>
            <person name="Moolhuijzen P."/>
            <person name="Goolsby J.A."/>
            <person name="Tidwell J."/>
            <person name="Bellgard S.E."/>
            <person name="Bellgard M.I."/>
        </authorList>
    </citation>
    <scope>NUCLEOTIDE SEQUENCE</scope>
    <source>
        <tissue evidence="1">Shoot tissue taken approximately 20 cm above the soil surface</tissue>
    </source>
</reference>
<name>A0A0A8ZIW8_ARUDO</name>
<proteinExistence type="predicted"/>
<protein>
    <submittedName>
        <fullName evidence="1">Uncharacterized protein</fullName>
    </submittedName>
</protein>
<dbReference type="EMBL" id="GBRH01261230">
    <property type="protein sequence ID" value="JAD36665.1"/>
    <property type="molecule type" value="Transcribed_RNA"/>
</dbReference>
<reference evidence="1" key="1">
    <citation type="submission" date="2014-09" db="EMBL/GenBank/DDBJ databases">
        <authorList>
            <person name="Magalhaes I.L.F."/>
            <person name="Oliveira U."/>
            <person name="Santos F.R."/>
            <person name="Vidigal T.H.D.A."/>
            <person name="Brescovit A.D."/>
            <person name="Santos A.J."/>
        </authorList>
    </citation>
    <scope>NUCLEOTIDE SEQUENCE</scope>
    <source>
        <tissue evidence="1">Shoot tissue taken approximately 20 cm above the soil surface</tissue>
    </source>
</reference>
<evidence type="ECO:0000313" key="1">
    <source>
        <dbReference type="EMBL" id="JAD36665.1"/>
    </source>
</evidence>